<dbReference type="InterPro" id="IPR002347">
    <property type="entry name" value="SDR_fam"/>
</dbReference>
<evidence type="ECO:0000256" key="1">
    <source>
        <dbReference type="ARBA" id="ARBA00006484"/>
    </source>
</evidence>
<dbReference type="FunFam" id="3.40.50.720:FF:000084">
    <property type="entry name" value="Short-chain dehydrogenase reductase"/>
    <property type="match status" value="1"/>
</dbReference>
<dbReference type="PANTHER" id="PTHR42879">
    <property type="entry name" value="3-OXOACYL-(ACYL-CARRIER-PROTEIN) REDUCTASE"/>
    <property type="match status" value="1"/>
</dbReference>
<dbReference type="InterPro" id="IPR020904">
    <property type="entry name" value="Sc_DH/Rdtase_CS"/>
</dbReference>
<accession>A0A3Q9BTX0</accession>
<evidence type="ECO:0000313" key="5">
    <source>
        <dbReference type="Proteomes" id="UP000275663"/>
    </source>
</evidence>
<name>A0A3Q9BTX0_9BURK</name>
<reference evidence="4 5" key="1">
    <citation type="journal article" date="2011" name="Int. J. Syst. Evol. Microbiol.">
        <title>Description of Undibacterium oligocarboniphilum sp. nov., isolated from purified water, and Undibacterium pigrum strain CCUG 49012 as the type strain of Undibacterium parvum sp. nov., and emended descriptions of the genus Undibacterium and the species Undibacterium pigrum.</title>
        <authorList>
            <person name="Eder W."/>
            <person name="Wanner G."/>
            <person name="Ludwig W."/>
            <person name="Busse H.J."/>
            <person name="Ziemke-Kageler F."/>
            <person name="Lang E."/>
        </authorList>
    </citation>
    <scope>NUCLEOTIDE SEQUENCE [LARGE SCALE GENOMIC DNA]</scope>
    <source>
        <strain evidence="4 5">DSM 23061</strain>
    </source>
</reference>
<dbReference type="KEGG" id="upv:EJN92_18665"/>
<dbReference type="InterPro" id="IPR057326">
    <property type="entry name" value="KR_dom"/>
</dbReference>
<dbReference type="EMBL" id="CP034464">
    <property type="protein sequence ID" value="AZP13835.1"/>
    <property type="molecule type" value="Genomic_DNA"/>
</dbReference>
<dbReference type="PRINTS" id="PR00080">
    <property type="entry name" value="SDRFAMILY"/>
</dbReference>
<evidence type="ECO:0000313" key="4">
    <source>
        <dbReference type="EMBL" id="AZP13835.1"/>
    </source>
</evidence>
<comment type="similarity">
    <text evidence="1 2">Belongs to the short-chain dehydrogenases/reductases (SDR) family.</text>
</comment>
<sequence length="272" mass="27655">MPINSLPVTALSHGALVGKHALVTGGAQGIGLAIAKSLLLQAASVTIAGRTEASLQAAVLALQDAVQADACLGYVQLDVSDAASVALAVAAATQARGSIDILINNAGQAAAAPFLKTDAELWQRMLAVNLTGSFHCTQAVLPAMLQAGWGRIVNLVSTAGLKGYAYVTAYCAAKHGVIGLTRALALEVATKGVTVNAVCPGYTETDLLQQALENIVAKTGRSEQEAKAELGAANPQQRLVQPDEVANAVLWLCLPQSAAMNGQAIAVAGGEI</sequence>
<feature type="domain" description="Ketoreductase" evidence="3">
    <location>
        <begin position="19"/>
        <end position="201"/>
    </location>
</feature>
<evidence type="ECO:0000256" key="2">
    <source>
        <dbReference type="RuleBase" id="RU000363"/>
    </source>
</evidence>
<dbReference type="Gene3D" id="3.40.50.720">
    <property type="entry name" value="NAD(P)-binding Rossmann-like Domain"/>
    <property type="match status" value="1"/>
</dbReference>
<evidence type="ECO:0000259" key="3">
    <source>
        <dbReference type="SMART" id="SM00822"/>
    </source>
</evidence>
<dbReference type="InterPro" id="IPR036291">
    <property type="entry name" value="NAD(P)-bd_dom_sf"/>
</dbReference>
<dbReference type="OrthoDB" id="9786435at2"/>
<dbReference type="AlphaFoldDB" id="A0A3Q9BTX0"/>
<dbReference type="Proteomes" id="UP000275663">
    <property type="component" value="Chromosome"/>
</dbReference>
<protein>
    <submittedName>
        <fullName evidence="4">SDR family oxidoreductase</fullName>
    </submittedName>
</protein>
<dbReference type="SMART" id="SM00822">
    <property type="entry name" value="PKS_KR"/>
    <property type="match status" value="1"/>
</dbReference>
<dbReference type="CDD" id="cd05233">
    <property type="entry name" value="SDR_c"/>
    <property type="match status" value="1"/>
</dbReference>
<dbReference type="Pfam" id="PF00106">
    <property type="entry name" value="adh_short"/>
    <property type="match status" value="1"/>
</dbReference>
<gene>
    <name evidence="4" type="ORF">EJN92_18665</name>
</gene>
<dbReference type="PRINTS" id="PR00081">
    <property type="entry name" value="GDHRDH"/>
</dbReference>
<organism evidence="4 5">
    <name type="scientific">Undibacterium parvum</name>
    <dbReference type="NCBI Taxonomy" id="401471"/>
    <lineage>
        <taxon>Bacteria</taxon>
        <taxon>Pseudomonadati</taxon>
        <taxon>Pseudomonadota</taxon>
        <taxon>Betaproteobacteria</taxon>
        <taxon>Burkholderiales</taxon>
        <taxon>Oxalobacteraceae</taxon>
        <taxon>Undibacterium</taxon>
    </lineage>
</organism>
<dbReference type="PROSITE" id="PS00061">
    <property type="entry name" value="ADH_SHORT"/>
    <property type="match status" value="1"/>
</dbReference>
<dbReference type="GO" id="GO:0032787">
    <property type="term" value="P:monocarboxylic acid metabolic process"/>
    <property type="evidence" value="ECO:0007669"/>
    <property type="project" value="UniProtKB-ARBA"/>
</dbReference>
<keyword evidence="5" id="KW-1185">Reference proteome</keyword>
<dbReference type="RefSeq" id="WP_126129204.1">
    <property type="nucleotide sequence ID" value="NZ_CP034464.1"/>
</dbReference>
<dbReference type="InterPro" id="IPR050259">
    <property type="entry name" value="SDR"/>
</dbReference>
<dbReference type="SUPFAM" id="SSF51735">
    <property type="entry name" value="NAD(P)-binding Rossmann-fold domains"/>
    <property type="match status" value="1"/>
</dbReference>
<proteinExistence type="inferred from homology"/>
<dbReference type="PANTHER" id="PTHR42879:SF2">
    <property type="entry name" value="3-OXOACYL-[ACYL-CARRIER-PROTEIN] REDUCTASE FABG"/>
    <property type="match status" value="1"/>
</dbReference>